<accession>A0ABW4B0Q5</accession>
<evidence type="ECO:0000313" key="1">
    <source>
        <dbReference type="EMBL" id="MFD1383074.1"/>
    </source>
</evidence>
<dbReference type="Pfam" id="PF19570">
    <property type="entry name" value="DUF6088"/>
    <property type="match status" value="1"/>
</dbReference>
<dbReference type="EMBL" id="JBHTMN010000007">
    <property type="protein sequence ID" value="MFD1383074.1"/>
    <property type="molecule type" value="Genomic_DNA"/>
</dbReference>
<gene>
    <name evidence="1" type="ORF">ACFQ45_06835</name>
</gene>
<proteinExistence type="predicted"/>
<dbReference type="InterPro" id="IPR045738">
    <property type="entry name" value="DUF6088"/>
</dbReference>
<evidence type="ECO:0000313" key="2">
    <source>
        <dbReference type="Proteomes" id="UP001597059"/>
    </source>
</evidence>
<sequence length="134" mass="15166">MTIQSRIQNRVKRSKRSVFMRSDFKDIADYDQVGRCLRQLVDEGLLLKISYGLYVRARINRITGKPMPDNPAGSDGVMIEALERLNVAYSFDEVSQSSLSGNSTQIPAKIKVTPRSTRFTRKIKVGSQSVNELR</sequence>
<organism evidence="1 2">
    <name type="scientific">Rhodanobacter aciditrophus</name>
    <dbReference type="NCBI Taxonomy" id="1623218"/>
    <lineage>
        <taxon>Bacteria</taxon>
        <taxon>Pseudomonadati</taxon>
        <taxon>Pseudomonadota</taxon>
        <taxon>Gammaproteobacteria</taxon>
        <taxon>Lysobacterales</taxon>
        <taxon>Rhodanobacteraceae</taxon>
        <taxon>Rhodanobacter</taxon>
    </lineage>
</organism>
<name>A0ABW4B0Q5_9GAMM</name>
<keyword evidence="2" id="KW-1185">Reference proteome</keyword>
<reference evidence="2" key="1">
    <citation type="journal article" date="2019" name="Int. J. Syst. Evol. Microbiol.">
        <title>The Global Catalogue of Microorganisms (GCM) 10K type strain sequencing project: providing services to taxonomists for standard genome sequencing and annotation.</title>
        <authorList>
            <consortium name="The Broad Institute Genomics Platform"/>
            <consortium name="The Broad Institute Genome Sequencing Center for Infectious Disease"/>
            <person name="Wu L."/>
            <person name="Ma J."/>
        </authorList>
    </citation>
    <scope>NUCLEOTIDE SEQUENCE [LARGE SCALE GENOMIC DNA]</scope>
    <source>
        <strain evidence="2">JCM 30774</strain>
    </source>
</reference>
<dbReference type="RefSeq" id="WP_377366250.1">
    <property type="nucleotide sequence ID" value="NZ_JBHTMN010000007.1"/>
</dbReference>
<comment type="caution">
    <text evidence="1">The sequence shown here is derived from an EMBL/GenBank/DDBJ whole genome shotgun (WGS) entry which is preliminary data.</text>
</comment>
<protein>
    <submittedName>
        <fullName evidence="1">DUF6088 family protein</fullName>
    </submittedName>
</protein>
<dbReference type="Proteomes" id="UP001597059">
    <property type="component" value="Unassembled WGS sequence"/>
</dbReference>